<evidence type="ECO:0000313" key="1">
    <source>
        <dbReference type="EMBL" id="ABL00365.1"/>
    </source>
</evidence>
<dbReference type="Proteomes" id="UP000006732">
    <property type="component" value="Chromosome"/>
</dbReference>
<evidence type="ECO:0000313" key="2">
    <source>
        <dbReference type="Proteomes" id="UP000006732"/>
    </source>
</evidence>
<dbReference type="EMBL" id="CP000482">
    <property type="protein sequence ID" value="ABL00365.1"/>
    <property type="molecule type" value="Genomic_DNA"/>
</dbReference>
<gene>
    <name evidence="1" type="ordered locus">Ppro_2765</name>
</gene>
<dbReference type="InterPro" id="IPR009367">
    <property type="entry name" value="Elm1-like"/>
</dbReference>
<proteinExistence type="predicted"/>
<reference evidence="1 2" key="1">
    <citation type="submission" date="2006-10" db="EMBL/GenBank/DDBJ databases">
        <title>Complete sequence of chromosome of Pelobacter propionicus DSM 2379.</title>
        <authorList>
            <consortium name="US DOE Joint Genome Institute"/>
            <person name="Copeland A."/>
            <person name="Lucas S."/>
            <person name="Lapidus A."/>
            <person name="Barry K."/>
            <person name="Detter J.C."/>
            <person name="Glavina del Rio T."/>
            <person name="Hammon N."/>
            <person name="Israni S."/>
            <person name="Dalin E."/>
            <person name="Tice H."/>
            <person name="Pitluck S."/>
            <person name="Saunders E."/>
            <person name="Brettin T."/>
            <person name="Bruce D."/>
            <person name="Han C."/>
            <person name="Tapia R."/>
            <person name="Schmutz J."/>
            <person name="Larimer F."/>
            <person name="Land M."/>
            <person name="Hauser L."/>
            <person name="Kyrpides N."/>
            <person name="Kim E."/>
            <person name="Lovley D."/>
            <person name="Richardson P."/>
        </authorList>
    </citation>
    <scope>NUCLEOTIDE SEQUENCE [LARGE SCALE GENOMIC DNA]</scope>
    <source>
        <strain evidence="2">DSM 2379 / NBRC 103807 / OttBd1</strain>
    </source>
</reference>
<organism evidence="1 2">
    <name type="scientific">Pelobacter propionicus (strain DSM 2379 / NBRC 103807 / OttBd1)</name>
    <dbReference type="NCBI Taxonomy" id="338966"/>
    <lineage>
        <taxon>Bacteria</taxon>
        <taxon>Pseudomonadati</taxon>
        <taxon>Thermodesulfobacteriota</taxon>
        <taxon>Desulfuromonadia</taxon>
        <taxon>Desulfuromonadales</taxon>
        <taxon>Desulfuromonadaceae</taxon>
        <taxon>Pelobacter</taxon>
    </lineage>
</organism>
<accession>A1ASP4</accession>
<dbReference type="STRING" id="338966.Ppro_2765"/>
<keyword evidence="2" id="KW-1185">Reference proteome</keyword>
<dbReference type="Pfam" id="PF06258">
    <property type="entry name" value="Mito_fiss_Elm1"/>
    <property type="match status" value="1"/>
</dbReference>
<name>A1ASP4_PELPD</name>
<dbReference type="HOGENOM" id="CLU_048241_0_0_7"/>
<dbReference type="OrthoDB" id="272235at2"/>
<protein>
    <submittedName>
        <fullName evidence="1">Nucleoside-diphosphate-sugar epimerase-like protein</fullName>
    </submittedName>
</protein>
<sequence length="366" mass="40931">MHKRIDSPRVWILLGQKGGDNAQVRTLANLLGWPCTEKQLCFNGLSRRFNILLGASLDSLTCDSAPLEPPWPSLVISIGKRSVPAARWIKRRSGEITRLVHLGRPWAPLSWFDLVVTTPQYRLPSRPNVIHNTLPVIRHEPQCLSNAGIVWAERFRALPRPWTAFLVGGPSRPFTLDQHTAASLGEAVSAHARQMGGSLLVTASRRCPPASFRALAGEIHCPGYIHDPFDAHQGNPYLAYLALADRFVVTCDSASMIAEACLTGKPVSIIDLPVSHDRKMRRTEFLRSILLRKRGGVGESIYECLVDFGLITSTRDLRYFVDNLKQKRLITRLGEPVEAQVPLVFNEQDLERTCARIRSLLEPRES</sequence>
<dbReference type="eggNOG" id="COG3660">
    <property type="taxonomic scope" value="Bacteria"/>
</dbReference>
<dbReference type="RefSeq" id="WP_011736614.1">
    <property type="nucleotide sequence ID" value="NC_008609.1"/>
</dbReference>
<dbReference type="KEGG" id="ppd:Ppro_2765"/>
<dbReference type="PANTHER" id="PTHR33986">
    <property type="entry name" value="OS02G0535700 PROTEIN"/>
    <property type="match status" value="1"/>
</dbReference>
<dbReference type="AlphaFoldDB" id="A1ASP4"/>
<dbReference type="PANTHER" id="PTHR33986:SF15">
    <property type="entry name" value="MITOCHONDRIAL FISSION PROTEIN ELM1"/>
    <property type="match status" value="1"/>
</dbReference>